<proteinExistence type="predicted"/>
<accession>A0ABY7JYT0</accession>
<gene>
    <name evidence="7" type="ORF">M6B22_02850</name>
</gene>
<evidence type="ECO:0000313" key="7">
    <source>
        <dbReference type="EMBL" id="WAX57716.1"/>
    </source>
</evidence>
<organism evidence="7 8">
    <name type="scientific">Jatrophihabitans cynanchi</name>
    <dbReference type="NCBI Taxonomy" id="2944128"/>
    <lineage>
        <taxon>Bacteria</taxon>
        <taxon>Bacillati</taxon>
        <taxon>Actinomycetota</taxon>
        <taxon>Actinomycetes</taxon>
        <taxon>Jatrophihabitantales</taxon>
        <taxon>Jatrophihabitantaceae</taxon>
        <taxon>Jatrophihabitans</taxon>
    </lineage>
</organism>
<evidence type="ECO:0000259" key="6">
    <source>
        <dbReference type="PROSITE" id="PS50035"/>
    </source>
</evidence>
<keyword evidence="8" id="KW-1185">Reference proteome</keyword>
<dbReference type="SMART" id="SM00155">
    <property type="entry name" value="PLDc"/>
    <property type="match status" value="2"/>
</dbReference>
<keyword evidence="3" id="KW-0378">Hydrolase</keyword>
<feature type="region of interest" description="Disordered" evidence="5">
    <location>
        <begin position="475"/>
        <end position="494"/>
    </location>
</feature>
<dbReference type="CDD" id="cd09105">
    <property type="entry name" value="PLDc_vPLD1_2_like_2"/>
    <property type="match status" value="1"/>
</dbReference>
<dbReference type="PANTHER" id="PTHR18896:SF76">
    <property type="entry name" value="PHOSPHOLIPASE"/>
    <property type="match status" value="1"/>
</dbReference>
<sequence length="526" mass="59156">MDYDDWFLTAQQRDNPDTVLDCRHEGGAAWSTGNEVRALIHGATYFAELRRHIAGLERGDLLLFTDWRGDPDQQLDDGPGHDIATALADAARRGVVVKALVWRSHWDRLAFSAQENRHLGEDIEAAGGECLLDMRVRTGGSHHQKFAVLRHRGRPELDVAFVGGIDLCHSRRDDEQHHGDAQRQPMAAVYGERPPWHDAQAQIRGPAVGDVEAVFRERWNDPAPLARNPLYRIGELVRGEDTHTDPLPAQLPDPAPRGSCAVQLLRTYPYRKRGYPFASRGERSVARGYQKAISRARRLIYLEDQYFWGAEIVRSFADALAAHDELHLIVVIPHYPDQEGWTMPPNLIGRQDALREIRAAGGDRVAVYGLENHAGVPVYVHAKVCILDDVWASIGSDNVNRRSWTHDSELTCAVIDDAGQFPRELRLALAREHLDRPADPDRTGDGQPGDADLLDPAGLFAAFAESAARLQQWHRDGCAGPRPPGRLRPYDPPGLGSRTRLWARPLYRAIYDPDGRPRRLRREHRF</sequence>
<name>A0ABY7JYT0_9ACTN</name>
<dbReference type="InterPro" id="IPR001736">
    <property type="entry name" value="PLipase_D/transphosphatidylase"/>
</dbReference>
<evidence type="ECO:0000313" key="8">
    <source>
        <dbReference type="Proteomes" id="UP001164693"/>
    </source>
</evidence>
<dbReference type="Proteomes" id="UP001164693">
    <property type="component" value="Chromosome"/>
</dbReference>
<dbReference type="PROSITE" id="PS50035">
    <property type="entry name" value="PLD"/>
    <property type="match status" value="1"/>
</dbReference>
<evidence type="ECO:0000256" key="2">
    <source>
        <dbReference type="ARBA" id="ARBA00022737"/>
    </source>
</evidence>
<dbReference type="Gene3D" id="3.30.870.10">
    <property type="entry name" value="Endonuclease Chain A"/>
    <property type="match status" value="2"/>
</dbReference>
<feature type="domain" description="PLD phosphodiesterase" evidence="6">
    <location>
        <begin position="376"/>
        <end position="403"/>
    </location>
</feature>
<dbReference type="SUPFAM" id="SSF56024">
    <property type="entry name" value="Phospholipase D/nuclease"/>
    <property type="match status" value="2"/>
</dbReference>
<keyword evidence="2" id="KW-0677">Repeat</keyword>
<dbReference type="InterPro" id="IPR025202">
    <property type="entry name" value="PLD-like_dom"/>
</dbReference>
<evidence type="ECO:0000256" key="1">
    <source>
        <dbReference type="ARBA" id="ARBA00000798"/>
    </source>
</evidence>
<reference evidence="7" key="1">
    <citation type="submission" date="2022-05" db="EMBL/GenBank/DDBJ databases">
        <title>Jatrophihabitans sp. SB3-54 whole genome sequence.</title>
        <authorList>
            <person name="Suh M.K."/>
            <person name="Eom M.K."/>
            <person name="Kim J.S."/>
            <person name="Kim H.S."/>
            <person name="Do H.E."/>
            <person name="Shin Y.K."/>
            <person name="Lee J.-S."/>
        </authorList>
    </citation>
    <scope>NUCLEOTIDE SEQUENCE</scope>
    <source>
        <strain evidence="7">SB3-54</strain>
    </source>
</reference>
<dbReference type="PANTHER" id="PTHR18896">
    <property type="entry name" value="PHOSPHOLIPASE D"/>
    <property type="match status" value="1"/>
</dbReference>
<evidence type="ECO:0000256" key="5">
    <source>
        <dbReference type="SAM" id="MobiDB-lite"/>
    </source>
</evidence>
<keyword evidence="4" id="KW-0443">Lipid metabolism</keyword>
<dbReference type="RefSeq" id="WP_269444263.1">
    <property type="nucleotide sequence ID" value="NZ_CP097463.1"/>
</dbReference>
<feature type="compositionally biased region" description="Pro residues" evidence="5">
    <location>
        <begin position="481"/>
        <end position="492"/>
    </location>
</feature>
<dbReference type="InterPro" id="IPR015679">
    <property type="entry name" value="PLipase_D_fam"/>
</dbReference>
<protein>
    <submittedName>
        <fullName evidence="7">Phospholipase D family protein</fullName>
    </submittedName>
</protein>
<evidence type="ECO:0000256" key="4">
    <source>
        <dbReference type="ARBA" id="ARBA00023098"/>
    </source>
</evidence>
<dbReference type="Pfam" id="PF13091">
    <property type="entry name" value="PLDc_2"/>
    <property type="match status" value="1"/>
</dbReference>
<comment type="catalytic activity">
    <reaction evidence="1">
        <text>a 1,2-diacyl-sn-glycero-3-phosphocholine + H2O = a 1,2-diacyl-sn-glycero-3-phosphate + choline + H(+)</text>
        <dbReference type="Rhea" id="RHEA:14445"/>
        <dbReference type="ChEBI" id="CHEBI:15354"/>
        <dbReference type="ChEBI" id="CHEBI:15377"/>
        <dbReference type="ChEBI" id="CHEBI:15378"/>
        <dbReference type="ChEBI" id="CHEBI:57643"/>
        <dbReference type="ChEBI" id="CHEBI:58608"/>
        <dbReference type="EC" id="3.1.4.4"/>
    </reaction>
</comment>
<dbReference type="EMBL" id="CP097463">
    <property type="protein sequence ID" value="WAX57716.1"/>
    <property type="molecule type" value="Genomic_DNA"/>
</dbReference>
<evidence type="ECO:0000256" key="3">
    <source>
        <dbReference type="ARBA" id="ARBA00022801"/>
    </source>
</evidence>